<keyword evidence="2" id="KW-0805">Transcription regulation</keyword>
<keyword evidence="4" id="KW-0238">DNA-binding</keyword>
<feature type="domain" description="RNA polymerase sigma-70 region 2" evidence="6">
    <location>
        <begin position="26"/>
        <end position="94"/>
    </location>
</feature>
<keyword evidence="9" id="KW-1185">Reference proteome</keyword>
<dbReference type="RefSeq" id="WP_173075096.1">
    <property type="nucleotide sequence ID" value="NZ_CP041345.1"/>
</dbReference>
<proteinExistence type="inferred from homology"/>
<evidence type="ECO:0000256" key="4">
    <source>
        <dbReference type="ARBA" id="ARBA00023125"/>
    </source>
</evidence>
<dbReference type="PANTHER" id="PTHR43133">
    <property type="entry name" value="RNA POLYMERASE ECF-TYPE SIGMA FACTO"/>
    <property type="match status" value="1"/>
</dbReference>
<evidence type="ECO:0000256" key="5">
    <source>
        <dbReference type="ARBA" id="ARBA00023163"/>
    </source>
</evidence>
<evidence type="ECO:0000259" key="6">
    <source>
        <dbReference type="Pfam" id="PF04542"/>
    </source>
</evidence>
<dbReference type="Pfam" id="PF04542">
    <property type="entry name" value="Sigma70_r2"/>
    <property type="match status" value="1"/>
</dbReference>
<evidence type="ECO:0000256" key="1">
    <source>
        <dbReference type="ARBA" id="ARBA00010641"/>
    </source>
</evidence>
<dbReference type="InterPro" id="IPR039425">
    <property type="entry name" value="RNA_pol_sigma-70-like"/>
</dbReference>
<keyword evidence="5" id="KW-0804">Transcription</keyword>
<dbReference type="Gene3D" id="1.10.1740.10">
    <property type="match status" value="1"/>
</dbReference>
<dbReference type="SUPFAM" id="SSF88659">
    <property type="entry name" value="Sigma3 and sigma4 domains of RNA polymerase sigma factors"/>
    <property type="match status" value="1"/>
</dbReference>
<dbReference type="PANTHER" id="PTHR43133:SF8">
    <property type="entry name" value="RNA POLYMERASE SIGMA FACTOR HI_1459-RELATED"/>
    <property type="match status" value="1"/>
</dbReference>
<organism evidence="8 9">
    <name type="scientific">Tenuifilum thalassicum</name>
    <dbReference type="NCBI Taxonomy" id="2590900"/>
    <lineage>
        <taxon>Bacteria</taxon>
        <taxon>Pseudomonadati</taxon>
        <taxon>Bacteroidota</taxon>
        <taxon>Bacteroidia</taxon>
        <taxon>Bacteroidales</taxon>
        <taxon>Tenuifilaceae</taxon>
        <taxon>Tenuifilum</taxon>
    </lineage>
</organism>
<evidence type="ECO:0000313" key="9">
    <source>
        <dbReference type="Proteomes" id="UP000500961"/>
    </source>
</evidence>
<dbReference type="Pfam" id="PF08281">
    <property type="entry name" value="Sigma70_r4_2"/>
    <property type="match status" value="1"/>
</dbReference>
<name>A0A7D4CHA3_9BACT</name>
<evidence type="ECO:0000256" key="3">
    <source>
        <dbReference type="ARBA" id="ARBA00023082"/>
    </source>
</evidence>
<dbReference type="EMBL" id="CP041345">
    <property type="protein sequence ID" value="QKG80406.1"/>
    <property type="molecule type" value="Genomic_DNA"/>
</dbReference>
<dbReference type="NCBIfam" id="TIGR02937">
    <property type="entry name" value="sigma70-ECF"/>
    <property type="match status" value="1"/>
</dbReference>
<dbReference type="Gene3D" id="1.10.10.10">
    <property type="entry name" value="Winged helix-like DNA-binding domain superfamily/Winged helix DNA-binding domain"/>
    <property type="match status" value="1"/>
</dbReference>
<dbReference type="GO" id="GO:0006352">
    <property type="term" value="P:DNA-templated transcription initiation"/>
    <property type="evidence" value="ECO:0007669"/>
    <property type="project" value="InterPro"/>
</dbReference>
<evidence type="ECO:0000259" key="7">
    <source>
        <dbReference type="Pfam" id="PF08281"/>
    </source>
</evidence>
<dbReference type="InterPro" id="IPR013324">
    <property type="entry name" value="RNA_pol_sigma_r3/r4-like"/>
</dbReference>
<dbReference type="CDD" id="cd06171">
    <property type="entry name" value="Sigma70_r4"/>
    <property type="match status" value="1"/>
</dbReference>
<keyword evidence="3" id="KW-0731">Sigma factor</keyword>
<dbReference type="GO" id="GO:0016987">
    <property type="term" value="F:sigma factor activity"/>
    <property type="evidence" value="ECO:0007669"/>
    <property type="project" value="UniProtKB-KW"/>
</dbReference>
<dbReference type="InterPro" id="IPR013249">
    <property type="entry name" value="RNA_pol_sigma70_r4_t2"/>
</dbReference>
<dbReference type="Proteomes" id="UP000500961">
    <property type="component" value="Chromosome"/>
</dbReference>
<dbReference type="SUPFAM" id="SSF88946">
    <property type="entry name" value="Sigma2 domain of RNA polymerase sigma factors"/>
    <property type="match status" value="1"/>
</dbReference>
<dbReference type="AlphaFoldDB" id="A0A7D4CHA3"/>
<feature type="domain" description="RNA polymerase sigma factor 70 region 4 type 2" evidence="7">
    <location>
        <begin position="130"/>
        <end position="170"/>
    </location>
</feature>
<protein>
    <submittedName>
        <fullName evidence="8">Sigma-70 family RNA polymerase sigma factor</fullName>
    </submittedName>
</protein>
<dbReference type="InterPro" id="IPR013325">
    <property type="entry name" value="RNA_pol_sigma_r2"/>
</dbReference>
<accession>A0A7D4CHA3</accession>
<gene>
    <name evidence="8" type="ORF">FHG85_09060</name>
</gene>
<dbReference type="GO" id="GO:0003677">
    <property type="term" value="F:DNA binding"/>
    <property type="evidence" value="ECO:0007669"/>
    <property type="project" value="UniProtKB-KW"/>
</dbReference>
<reference evidence="8 9" key="1">
    <citation type="submission" date="2019-07" db="EMBL/GenBank/DDBJ databases">
        <title>Thalassofilum flectens gen. nov., sp. nov., a novel moderate thermophilic anaerobe from a shallow sea hot spring in Kunashir Island (Russia), representing a new family in the order Bacteroidales, and proposal of Thalassofilacea fam. nov.</title>
        <authorList>
            <person name="Kochetkova T.V."/>
            <person name="Podosokorskaya O.A."/>
            <person name="Novikov A."/>
            <person name="Elcheninov A.G."/>
            <person name="Toshchakov S.V."/>
            <person name="Kublanov I.V."/>
        </authorList>
    </citation>
    <scope>NUCLEOTIDE SEQUENCE [LARGE SCALE GENOMIC DNA]</scope>
    <source>
        <strain evidence="8 9">38-H</strain>
    </source>
</reference>
<evidence type="ECO:0000313" key="8">
    <source>
        <dbReference type="EMBL" id="QKG80406.1"/>
    </source>
</evidence>
<dbReference type="KEGG" id="ttz:FHG85_09060"/>
<dbReference type="InterPro" id="IPR007627">
    <property type="entry name" value="RNA_pol_sigma70_r2"/>
</dbReference>
<dbReference type="InterPro" id="IPR036388">
    <property type="entry name" value="WH-like_DNA-bd_sf"/>
</dbReference>
<comment type="similarity">
    <text evidence="1">Belongs to the sigma-70 factor family. ECF subfamily.</text>
</comment>
<dbReference type="InterPro" id="IPR014284">
    <property type="entry name" value="RNA_pol_sigma-70_dom"/>
</dbReference>
<evidence type="ECO:0000256" key="2">
    <source>
        <dbReference type="ARBA" id="ARBA00023015"/>
    </source>
</evidence>
<sequence length="198" mass="23700">MDNLKRSDQELLSDFLSGNNSALEVLYKRYERKLYTYIFLMVRKAHLAEDLLQETFIKAIKSVKEGKYSDSNRFGSWLMRIAHNLVIDQFRHKKQYREISNDDYELDIFSTPRFSDATIEQKMVYERVLFEVRTLIDYLPEEQREVVMLRYYGDLSFKEIAEATNVSINTALGRMRYALINLRKMVKERNLSFEFEKV</sequence>